<dbReference type="Pfam" id="PF05833">
    <property type="entry name" value="NFACT_N"/>
    <property type="match status" value="1"/>
</dbReference>
<keyword evidence="3" id="KW-0963">Cytoplasm</keyword>
<evidence type="ECO:0000256" key="3">
    <source>
        <dbReference type="ARBA" id="ARBA00022490"/>
    </source>
</evidence>
<dbReference type="GeneID" id="64576504"/>
<feature type="region of interest" description="Disordered" evidence="7">
    <location>
        <begin position="751"/>
        <end position="811"/>
    </location>
</feature>
<evidence type="ECO:0000256" key="4">
    <source>
        <dbReference type="ARBA" id="ARBA00023054"/>
    </source>
</evidence>
<evidence type="ECO:0000256" key="6">
    <source>
        <dbReference type="SAM" id="Coils"/>
    </source>
</evidence>
<dbReference type="RefSeq" id="XP_041136427.1">
    <property type="nucleotide sequence ID" value="XM_041283075.1"/>
</dbReference>
<sequence>MKQRVSALDLKLLVAELAPKAKGHRLSNVYSLSSNNRSFLFKFAQPDSKVNVAVESGFKLYITDYQKPVLPQPTSFCTKLRKHLKSKRLTHVEQIGDDRVVVLEFSDGMYYLVLEFFSAGNIILLDSNRQIISLFRVVENKMKASDPDAFNYSIGQTYPSFDSTLFEDENMKIREFVTYDKGLVVGWIKEMQQREEQNKNRETSGKKKKKKGRIFSVNKLCFMHAPYLSSDLIQRSLLDNGVTPSQSCLNMLEDNSLVEKVVTSLQESENTFKSLLQTPPGKVQGWILRKINPLFDNTKKESSENLKYTYEEFHPFEPVHKENEDSKVDVVDGYNKTVDTFFTMIELSKASLSRQQQKAAAAKRLQLVKEENEKKLAKLDAVQELNRKKGYLITLHSSEIEDCRSSIQALLDQQMDWQNIDKLIEVERRRGNPTAKMIKSLNLLKHEFTVLLPDEQEVVDDENEDESDSDSDSDSDDDDDDDDDDDETEDKKSNIISVSIDIRESAFANSTRYFDAKKNAQEKQEKTKENAAIAIKNSEMKIHRDMKRLENESKNTVDIRKIRPKFWFEKYFWFISSDGYLCIAGKDDIQIDSIYYRYLDNNTDYLVSSDVDKSLKVVIKNPYKNKEIPPSTFVQAGIYCLTTSKAWDSKMSPSPWFVKGDAVSKKDYDGSLLPPGLLNIKGDKNFLPPSQLVMGIGLLWLPDEKTKARHIEYMLNRNKDIGFEYAERYEGKNMKMKELAALLEKLTLKSKKAKDNEEDADSEKNEDDNDDDETKEEVLQNSKDYTTKLSRGKKNKLKKIKRKYKDQDDEERRLRMAALGTLNQNDNDGEQIGSDVNGESKVDSREQKIVEASMRKEKKKQQQINQLQHLLEEIENAISESREDTTTDVKKVYYSELFGLLNKPGKDDNITDCIVVFMPWGALNKYLYKVKVQSGTNKEGKTLSAAIDFFKKESRTLKKKGVDWFDKDSIIEKINPQDYLMSMTGNRYRLTTGGAEVKKNKGGKGSKPKKGRRRK</sequence>
<evidence type="ECO:0000256" key="5">
    <source>
        <dbReference type="ARBA" id="ARBA00070414"/>
    </source>
</evidence>
<dbReference type="Pfam" id="PF05670">
    <property type="entry name" value="NFACT-R_1"/>
    <property type="match status" value="1"/>
</dbReference>
<dbReference type="PANTHER" id="PTHR15239:SF6">
    <property type="entry name" value="RIBOSOME QUALITY CONTROL COMPLEX SUBUNIT NEMF"/>
    <property type="match status" value="1"/>
</dbReference>
<dbReference type="GO" id="GO:0043023">
    <property type="term" value="F:ribosomal large subunit binding"/>
    <property type="evidence" value="ECO:0007669"/>
    <property type="project" value="TreeGrafter"/>
</dbReference>
<dbReference type="InterPro" id="IPR021846">
    <property type="entry name" value="NFACT-C"/>
</dbReference>
<feature type="compositionally biased region" description="Basic residues" evidence="7">
    <location>
        <begin position="790"/>
        <end position="804"/>
    </location>
</feature>
<feature type="domain" description="NFACT protein C-terminal" evidence="9">
    <location>
        <begin position="895"/>
        <end position="989"/>
    </location>
</feature>
<dbReference type="FunFam" id="2.30.310.10:FF:000003">
    <property type="entry name" value="Zinc knuckle domain containing protein"/>
    <property type="match status" value="1"/>
</dbReference>
<evidence type="ECO:0000313" key="11">
    <source>
        <dbReference type="Proteomes" id="UP000663131"/>
    </source>
</evidence>
<feature type="region of interest" description="Disordered" evidence="7">
    <location>
        <begin position="454"/>
        <end position="495"/>
    </location>
</feature>
<name>A0A871R560_DEKBR</name>
<proteinExistence type="inferred from homology"/>
<dbReference type="GO" id="GO:0005737">
    <property type="term" value="C:cytoplasm"/>
    <property type="evidence" value="ECO:0007669"/>
    <property type="project" value="UniProtKB-SubCell"/>
</dbReference>
<evidence type="ECO:0000259" key="8">
    <source>
        <dbReference type="Pfam" id="PF05670"/>
    </source>
</evidence>
<organism evidence="10 11">
    <name type="scientific">Dekkera bruxellensis</name>
    <name type="common">Brettanomyces custersii</name>
    <dbReference type="NCBI Taxonomy" id="5007"/>
    <lineage>
        <taxon>Eukaryota</taxon>
        <taxon>Fungi</taxon>
        <taxon>Dikarya</taxon>
        <taxon>Ascomycota</taxon>
        <taxon>Saccharomycotina</taxon>
        <taxon>Pichiomycetes</taxon>
        <taxon>Pichiales</taxon>
        <taxon>Pichiaceae</taxon>
        <taxon>Brettanomyces</taxon>
    </lineage>
</organism>
<dbReference type="InterPro" id="IPR008532">
    <property type="entry name" value="NFACT_RNA-bd"/>
</dbReference>
<keyword evidence="4 6" id="KW-0175">Coiled coil</keyword>
<evidence type="ECO:0000259" key="9">
    <source>
        <dbReference type="Pfam" id="PF11923"/>
    </source>
</evidence>
<dbReference type="KEGG" id="bbrx:BRETT_004581"/>
<dbReference type="GO" id="GO:1990112">
    <property type="term" value="C:RQC complex"/>
    <property type="evidence" value="ECO:0007669"/>
    <property type="project" value="TreeGrafter"/>
</dbReference>
<feature type="compositionally biased region" description="Basic residues" evidence="7">
    <location>
        <begin position="1000"/>
        <end position="1015"/>
    </location>
</feature>
<dbReference type="Proteomes" id="UP000663131">
    <property type="component" value="Chromosome 7"/>
</dbReference>
<dbReference type="GO" id="GO:0072344">
    <property type="term" value="P:rescue of stalled ribosome"/>
    <property type="evidence" value="ECO:0007669"/>
    <property type="project" value="TreeGrafter"/>
</dbReference>
<comment type="subcellular location">
    <subcellularLocation>
        <location evidence="1">Cytoplasm</location>
    </subcellularLocation>
</comment>
<dbReference type="InterPro" id="IPR051608">
    <property type="entry name" value="RQC_Subunit_NEMF"/>
</dbReference>
<reference evidence="10" key="1">
    <citation type="submission" date="2020-10" db="EMBL/GenBank/DDBJ databases">
        <authorList>
            <person name="Palmer J.M."/>
        </authorList>
    </citation>
    <scope>NUCLEOTIDE SEQUENCE</scope>
    <source>
        <strain evidence="10">UCD 2041</strain>
    </source>
</reference>
<feature type="domain" description="NFACT RNA-binding" evidence="8">
    <location>
        <begin position="570"/>
        <end position="682"/>
    </location>
</feature>
<dbReference type="EMBL" id="CP063135">
    <property type="protein sequence ID" value="QOU19934.1"/>
    <property type="molecule type" value="Genomic_DNA"/>
</dbReference>
<dbReference type="AlphaFoldDB" id="A0A871R560"/>
<evidence type="ECO:0000313" key="10">
    <source>
        <dbReference type="EMBL" id="QOU19934.1"/>
    </source>
</evidence>
<feature type="coiled-coil region" evidence="6">
    <location>
        <begin position="853"/>
        <end position="884"/>
    </location>
</feature>
<comment type="similarity">
    <text evidence="2">Belongs to the NEMF family.</text>
</comment>
<evidence type="ECO:0000256" key="7">
    <source>
        <dbReference type="SAM" id="MobiDB-lite"/>
    </source>
</evidence>
<feature type="compositionally biased region" description="Acidic residues" evidence="7">
    <location>
        <begin position="454"/>
        <end position="488"/>
    </location>
</feature>
<feature type="region of interest" description="Disordered" evidence="7">
    <location>
        <begin position="823"/>
        <end position="844"/>
    </location>
</feature>
<evidence type="ECO:0000256" key="2">
    <source>
        <dbReference type="ARBA" id="ARBA00008318"/>
    </source>
</evidence>
<dbReference type="Gene3D" id="2.30.310.10">
    <property type="entry name" value="ibrinogen binding protein from staphylococcus aureus domain"/>
    <property type="match status" value="1"/>
</dbReference>
<reference evidence="10" key="2">
    <citation type="journal article" name="BMC Genomics">
        <title>New genome assemblies reveal patterns of domestication and adaptation across Brettanomyces (Dekkera) species.</title>
        <authorList>
            <person name="Roach M.J."/>
            <person name="Borneman A.R."/>
        </authorList>
    </citation>
    <scope>NUCLEOTIDE SEQUENCE</scope>
    <source>
        <strain evidence="10">UCD 2041</strain>
    </source>
</reference>
<feature type="compositionally biased region" description="Acidic residues" evidence="7">
    <location>
        <begin position="756"/>
        <end position="775"/>
    </location>
</feature>
<evidence type="ECO:0000256" key="1">
    <source>
        <dbReference type="ARBA" id="ARBA00004496"/>
    </source>
</evidence>
<dbReference type="GO" id="GO:1990116">
    <property type="term" value="P:ribosome-associated ubiquitin-dependent protein catabolic process"/>
    <property type="evidence" value="ECO:0007669"/>
    <property type="project" value="TreeGrafter"/>
</dbReference>
<dbReference type="GO" id="GO:0000049">
    <property type="term" value="F:tRNA binding"/>
    <property type="evidence" value="ECO:0007669"/>
    <property type="project" value="TreeGrafter"/>
</dbReference>
<dbReference type="Pfam" id="PF11923">
    <property type="entry name" value="NFACT-C"/>
    <property type="match status" value="1"/>
</dbReference>
<gene>
    <name evidence="10" type="ORF">BRETT_004581</name>
</gene>
<dbReference type="OrthoDB" id="207084at2759"/>
<dbReference type="PANTHER" id="PTHR15239">
    <property type="entry name" value="NUCLEAR EXPORT MEDIATOR FACTOR NEMF"/>
    <property type="match status" value="1"/>
</dbReference>
<accession>A0A871R560</accession>
<feature type="region of interest" description="Disordered" evidence="7">
    <location>
        <begin position="991"/>
        <end position="1015"/>
    </location>
</feature>
<protein>
    <recommendedName>
        <fullName evidence="5">Ribosome quality control complex subunit 2</fullName>
    </recommendedName>
</protein>